<proteinExistence type="predicted"/>
<protein>
    <submittedName>
        <fullName evidence="1">Uncharacterized protein</fullName>
    </submittedName>
</protein>
<evidence type="ECO:0000313" key="2">
    <source>
        <dbReference type="Proteomes" id="UP000724874"/>
    </source>
</evidence>
<dbReference type="AlphaFoldDB" id="A0A9P5TH10"/>
<sequence>MFDPLRADRDPQIFVDDTDPSIKYGVGWNQLNFDASNASQFQTSHLYDTAHVAIQESGVVNFSYTFTGSLFTSLIRDVYGIKLLTPSSGSQISALFLSTTLEAEITTCTMDGQKATIVSDSSQPLLCGSDPSGALSDDSWLPLL</sequence>
<keyword evidence="2" id="KW-1185">Reference proteome</keyword>
<organism evidence="1 2">
    <name type="scientific">Gymnopilus junonius</name>
    <name type="common">Spectacular rustgill mushroom</name>
    <name type="synonym">Gymnopilus spectabilis subsp. junonius</name>
    <dbReference type="NCBI Taxonomy" id="109634"/>
    <lineage>
        <taxon>Eukaryota</taxon>
        <taxon>Fungi</taxon>
        <taxon>Dikarya</taxon>
        <taxon>Basidiomycota</taxon>
        <taxon>Agaricomycotina</taxon>
        <taxon>Agaricomycetes</taxon>
        <taxon>Agaricomycetidae</taxon>
        <taxon>Agaricales</taxon>
        <taxon>Agaricineae</taxon>
        <taxon>Hymenogastraceae</taxon>
        <taxon>Gymnopilus</taxon>
    </lineage>
</organism>
<comment type="caution">
    <text evidence="1">The sequence shown here is derived from an EMBL/GenBank/DDBJ whole genome shotgun (WGS) entry which is preliminary data.</text>
</comment>
<gene>
    <name evidence="1" type="ORF">CPB84DRAFT_1852029</name>
</gene>
<accession>A0A9P5TH10</accession>
<dbReference type="OrthoDB" id="3069632at2759"/>
<evidence type="ECO:0000313" key="1">
    <source>
        <dbReference type="EMBL" id="KAF8879779.1"/>
    </source>
</evidence>
<dbReference type="EMBL" id="JADNYJ010000146">
    <property type="protein sequence ID" value="KAF8879779.1"/>
    <property type="molecule type" value="Genomic_DNA"/>
</dbReference>
<name>A0A9P5TH10_GYMJU</name>
<reference evidence="1" key="1">
    <citation type="submission" date="2020-11" db="EMBL/GenBank/DDBJ databases">
        <authorList>
            <consortium name="DOE Joint Genome Institute"/>
            <person name="Ahrendt S."/>
            <person name="Riley R."/>
            <person name="Andreopoulos W."/>
            <person name="LaButti K."/>
            <person name="Pangilinan J."/>
            <person name="Ruiz-duenas F.J."/>
            <person name="Barrasa J.M."/>
            <person name="Sanchez-Garcia M."/>
            <person name="Camarero S."/>
            <person name="Miyauchi S."/>
            <person name="Serrano A."/>
            <person name="Linde D."/>
            <person name="Babiker R."/>
            <person name="Drula E."/>
            <person name="Ayuso-Fernandez I."/>
            <person name="Pacheco R."/>
            <person name="Padilla G."/>
            <person name="Ferreira P."/>
            <person name="Barriuso J."/>
            <person name="Kellner H."/>
            <person name="Castanera R."/>
            <person name="Alfaro M."/>
            <person name="Ramirez L."/>
            <person name="Pisabarro A.G."/>
            <person name="Kuo A."/>
            <person name="Tritt A."/>
            <person name="Lipzen A."/>
            <person name="He G."/>
            <person name="Yan M."/>
            <person name="Ng V."/>
            <person name="Cullen D."/>
            <person name="Martin F."/>
            <person name="Rosso M.-N."/>
            <person name="Henrissat B."/>
            <person name="Hibbett D."/>
            <person name="Martinez A.T."/>
            <person name="Grigoriev I.V."/>
        </authorList>
    </citation>
    <scope>NUCLEOTIDE SEQUENCE</scope>
    <source>
        <strain evidence="1">AH 44721</strain>
    </source>
</reference>
<dbReference type="Proteomes" id="UP000724874">
    <property type="component" value="Unassembled WGS sequence"/>
</dbReference>